<dbReference type="SMART" id="SM00388">
    <property type="entry name" value="HisKA"/>
    <property type="match status" value="1"/>
</dbReference>
<comment type="subcellular location">
    <subcellularLocation>
        <location evidence="2 14">Cell inner membrane</location>
    </subcellularLocation>
</comment>
<dbReference type="SMART" id="SM00387">
    <property type="entry name" value="HATPase_c"/>
    <property type="match status" value="1"/>
</dbReference>
<dbReference type="Gene3D" id="6.10.340.10">
    <property type="match status" value="1"/>
</dbReference>
<keyword evidence="12 14" id="KW-0902">Two-component regulatory system</keyword>
<protein>
    <recommendedName>
        <fullName evidence="14">Sensor protein</fullName>
        <ecNumber evidence="14">2.7.13.3</ecNumber>
    </recommendedName>
</protein>
<evidence type="ECO:0000256" key="1">
    <source>
        <dbReference type="ARBA" id="ARBA00000085"/>
    </source>
</evidence>
<dbReference type="OrthoDB" id="5561773at2"/>
<dbReference type="EC" id="2.7.13.3" evidence="14"/>
<dbReference type="InterPro" id="IPR003661">
    <property type="entry name" value="HisK_dim/P_dom"/>
</dbReference>
<evidence type="ECO:0000256" key="12">
    <source>
        <dbReference type="ARBA" id="ARBA00023012"/>
    </source>
</evidence>
<dbReference type="PRINTS" id="PR00344">
    <property type="entry name" value="BCTRLSENSOR"/>
</dbReference>
<keyword evidence="4 14" id="KW-0997">Cell inner membrane</keyword>
<keyword evidence="7 14" id="KW-0812">Transmembrane</keyword>
<evidence type="ECO:0000256" key="4">
    <source>
        <dbReference type="ARBA" id="ARBA00022519"/>
    </source>
</evidence>
<evidence type="ECO:0000313" key="17">
    <source>
        <dbReference type="EMBL" id="MTD18035.1"/>
    </source>
</evidence>
<keyword evidence="3 14" id="KW-1003">Cell membrane</keyword>
<evidence type="ECO:0000256" key="2">
    <source>
        <dbReference type="ARBA" id="ARBA00004533"/>
    </source>
</evidence>
<comment type="catalytic activity">
    <reaction evidence="1 14">
        <text>ATP + protein L-histidine = ADP + protein N-phospho-L-histidine.</text>
        <dbReference type="EC" id="2.7.13.3"/>
    </reaction>
</comment>
<dbReference type="InterPro" id="IPR003660">
    <property type="entry name" value="HAMP_dom"/>
</dbReference>
<evidence type="ECO:0000259" key="15">
    <source>
        <dbReference type="PROSITE" id="PS50109"/>
    </source>
</evidence>
<organism evidence="17 18">
    <name type="scientific">Pseudomonas karstica</name>
    <dbReference type="NCBI Taxonomy" id="1055468"/>
    <lineage>
        <taxon>Bacteria</taxon>
        <taxon>Pseudomonadati</taxon>
        <taxon>Pseudomonadota</taxon>
        <taxon>Gammaproteobacteria</taxon>
        <taxon>Pseudomonadales</taxon>
        <taxon>Pseudomonadaceae</taxon>
        <taxon>Pseudomonas</taxon>
    </lineage>
</organism>
<dbReference type="SUPFAM" id="SSF47384">
    <property type="entry name" value="Homodimeric domain of signal transducing histidine kinase"/>
    <property type="match status" value="1"/>
</dbReference>
<dbReference type="PROSITE" id="PS50885">
    <property type="entry name" value="HAMP"/>
    <property type="match status" value="1"/>
</dbReference>
<dbReference type="CDD" id="cd00075">
    <property type="entry name" value="HATPase"/>
    <property type="match status" value="1"/>
</dbReference>
<dbReference type="InterPro" id="IPR036097">
    <property type="entry name" value="HisK_dim/P_sf"/>
</dbReference>
<dbReference type="AlphaFoldDB" id="A0A7X2RRS9"/>
<dbReference type="Pfam" id="PF02518">
    <property type="entry name" value="HATPase_c"/>
    <property type="match status" value="1"/>
</dbReference>
<name>A0A7X2RRS9_9PSED</name>
<keyword evidence="8 14" id="KW-0547">Nucleotide-binding</keyword>
<gene>
    <name evidence="17" type="ORF">GIR22_02610</name>
</gene>
<evidence type="ECO:0000256" key="10">
    <source>
        <dbReference type="ARBA" id="ARBA00022840"/>
    </source>
</evidence>
<evidence type="ECO:0000256" key="9">
    <source>
        <dbReference type="ARBA" id="ARBA00022777"/>
    </source>
</evidence>
<dbReference type="RefSeq" id="WP_154741777.1">
    <property type="nucleotide sequence ID" value="NZ_JBHSTG010000052.1"/>
</dbReference>
<dbReference type="PROSITE" id="PS50109">
    <property type="entry name" value="HIS_KIN"/>
    <property type="match status" value="1"/>
</dbReference>
<keyword evidence="9 14" id="KW-0418">Kinase</keyword>
<evidence type="ECO:0000256" key="5">
    <source>
        <dbReference type="ARBA" id="ARBA00022553"/>
    </source>
</evidence>
<dbReference type="Gene3D" id="1.10.287.130">
    <property type="match status" value="1"/>
</dbReference>
<dbReference type="PANTHER" id="PTHR45436">
    <property type="entry name" value="SENSOR HISTIDINE KINASE YKOH"/>
    <property type="match status" value="1"/>
</dbReference>
<evidence type="ECO:0000256" key="6">
    <source>
        <dbReference type="ARBA" id="ARBA00022679"/>
    </source>
</evidence>
<evidence type="ECO:0000313" key="18">
    <source>
        <dbReference type="Proteomes" id="UP000431485"/>
    </source>
</evidence>
<evidence type="ECO:0000256" key="7">
    <source>
        <dbReference type="ARBA" id="ARBA00022692"/>
    </source>
</evidence>
<proteinExistence type="predicted"/>
<evidence type="ECO:0000256" key="13">
    <source>
        <dbReference type="ARBA" id="ARBA00023136"/>
    </source>
</evidence>
<keyword evidence="13 14" id="KW-0472">Membrane</keyword>
<sequence length="464" mass="51483">MSRLSLTLRLAMLLACFAFGAVASLGAALYFGLKVQLTMRDDAALVTRVEQIRTLLQDSDARELIRDKPRLFENMLGNAESLLLVRPEKGPALISVNPGQRNIPDVELIDTDARLALANVQHGQAADGTPFIYMGAWVRSSSGQPSLQVISGRLLTERTRTLNEYRNSILAFSALAAVLIALLAFFLARRSMAPLHRLAEQTASISIGTLGLRMDPQRAPSELKAVILPFNAMLDRLEQGFTQLKQVSADMAHDLRTPIGNMLGQIEVGLGKPRDVDYYQRLVGSNYEELQRLSKMIDNMLFLARTEHAEDAIERVDVDVADELRRIGHYFEDLTEERGVRLAWSGSGTLRVDVMLFRRALANLVANAVRHAQPGTEILMQARYAATNSIVEVRNVGDTIEPTQLNRLFDRFYRVDSSRHRSSERNGLGLSIVASIMQMHGGRCEVSSVQGVTVFSLVFAKHNA</sequence>
<dbReference type="InterPro" id="IPR003594">
    <property type="entry name" value="HATPase_dom"/>
</dbReference>
<dbReference type="SUPFAM" id="SSF55874">
    <property type="entry name" value="ATPase domain of HSP90 chaperone/DNA topoisomerase II/histidine kinase"/>
    <property type="match status" value="1"/>
</dbReference>
<comment type="function">
    <text evidence="14">Member of a two-component regulatory system.</text>
</comment>
<evidence type="ECO:0000256" key="3">
    <source>
        <dbReference type="ARBA" id="ARBA00022475"/>
    </source>
</evidence>
<keyword evidence="10 14" id="KW-0067">ATP-binding</keyword>
<dbReference type="Pfam" id="PF00512">
    <property type="entry name" value="HisKA"/>
    <property type="match status" value="1"/>
</dbReference>
<dbReference type="SMART" id="SM00304">
    <property type="entry name" value="HAMP"/>
    <property type="match status" value="1"/>
</dbReference>
<comment type="caution">
    <text evidence="17">The sequence shown here is derived from an EMBL/GenBank/DDBJ whole genome shotgun (WGS) entry which is preliminary data.</text>
</comment>
<keyword evidence="11 14" id="KW-1133">Transmembrane helix</keyword>
<evidence type="ECO:0000259" key="16">
    <source>
        <dbReference type="PROSITE" id="PS50885"/>
    </source>
</evidence>
<dbReference type="InterPro" id="IPR036890">
    <property type="entry name" value="HATPase_C_sf"/>
</dbReference>
<keyword evidence="18" id="KW-1185">Reference proteome</keyword>
<dbReference type="InterPro" id="IPR005467">
    <property type="entry name" value="His_kinase_dom"/>
</dbReference>
<dbReference type="GO" id="GO:0005886">
    <property type="term" value="C:plasma membrane"/>
    <property type="evidence" value="ECO:0007669"/>
    <property type="project" value="UniProtKB-SubCell"/>
</dbReference>
<dbReference type="Proteomes" id="UP000431485">
    <property type="component" value="Unassembled WGS sequence"/>
</dbReference>
<dbReference type="EMBL" id="WLYI01000002">
    <property type="protein sequence ID" value="MTD18035.1"/>
    <property type="molecule type" value="Genomic_DNA"/>
</dbReference>
<dbReference type="PANTHER" id="PTHR45436:SF3">
    <property type="entry name" value="SENSOR HISTIDINE KINASE HPRS"/>
    <property type="match status" value="1"/>
</dbReference>
<dbReference type="Gene3D" id="3.30.565.10">
    <property type="entry name" value="Histidine kinase-like ATPase, C-terminal domain"/>
    <property type="match status" value="1"/>
</dbReference>
<reference evidence="17 18" key="1">
    <citation type="submission" date="2019-11" db="EMBL/GenBank/DDBJ databases">
        <title>Pseudmonas karstica sp. nov. and Pseudomonas spelaei sp. nov. from caves.</title>
        <authorList>
            <person name="Zeman M."/>
        </authorList>
    </citation>
    <scope>NUCLEOTIDE SEQUENCE [LARGE SCALE GENOMIC DNA]</scope>
    <source>
        <strain evidence="17 18">CCM 7891</strain>
    </source>
</reference>
<feature type="domain" description="Histidine kinase" evidence="15">
    <location>
        <begin position="250"/>
        <end position="463"/>
    </location>
</feature>
<evidence type="ECO:0000256" key="8">
    <source>
        <dbReference type="ARBA" id="ARBA00022741"/>
    </source>
</evidence>
<evidence type="ECO:0000256" key="14">
    <source>
        <dbReference type="RuleBase" id="RU364088"/>
    </source>
</evidence>
<dbReference type="GO" id="GO:0005524">
    <property type="term" value="F:ATP binding"/>
    <property type="evidence" value="ECO:0007669"/>
    <property type="project" value="UniProtKB-KW"/>
</dbReference>
<feature type="transmembrane region" description="Helical" evidence="14">
    <location>
        <begin position="169"/>
        <end position="188"/>
    </location>
</feature>
<dbReference type="InterPro" id="IPR006290">
    <property type="entry name" value="CztS_silS_copS"/>
</dbReference>
<accession>A0A7X2RRS9</accession>
<keyword evidence="6 14" id="KW-0808">Transferase</keyword>
<dbReference type="Pfam" id="PF00672">
    <property type="entry name" value="HAMP"/>
    <property type="match status" value="1"/>
</dbReference>
<dbReference type="InterPro" id="IPR050428">
    <property type="entry name" value="TCS_sensor_his_kinase"/>
</dbReference>
<dbReference type="GO" id="GO:0000155">
    <property type="term" value="F:phosphorelay sensor kinase activity"/>
    <property type="evidence" value="ECO:0007669"/>
    <property type="project" value="InterPro"/>
</dbReference>
<keyword evidence="5" id="KW-0597">Phosphoprotein</keyword>
<evidence type="ECO:0000256" key="11">
    <source>
        <dbReference type="ARBA" id="ARBA00022989"/>
    </source>
</evidence>
<feature type="domain" description="HAMP" evidence="16">
    <location>
        <begin position="189"/>
        <end position="242"/>
    </location>
</feature>
<dbReference type="InterPro" id="IPR004358">
    <property type="entry name" value="Sig_transdc_His_kin-like_C"/>
</dbReference>
<dbReference type="NCBIfam" id="TIGR01386">
    <property type="entry name" value="cztS_silS_copS"/>
    <property type="match status" value="1"/>
</dbReference>
<dbReference type="CDD" id="cd00082">
    <property type="entry name" value="HisKA"/>
    <property type="match status" value="1"/>
</dbReference>